<evidence type="ECO:0000313" key="3">
    <source>
        <dbReference type="Proteomes" id="UP001642540"/>
    </source>
</evidence>
<feature type="transmembrane region" description="Helical" evidence="1">
    <location>
        <begin position="505"/>
        <end position="523"/>
    </location>
</feature>
<gene>
    <name evidence="2" type="ORF">ODALV1_LOCUS23033</name>
</gene>
<name>A0ABP1RJS5_9HEXA</name>
<feature type="transmembrane region" description="Helical" evidence="1">
    <location>
        <begin position="584"/>
        <end position="607"/>
    </location>
</feature>
<sequence>MGYSFAPIILGVFVFGINTVFFNDADEYAEGLNGLIEFGKEIAINIPKSKRKNHIDKCNGMLALWTVVSLNIIPFLVLIYQWLEGYDLSFWILKLVFGNNFEESLWLPFRVVLYIGRVAINLVWLTELYRTICVMCLITILEPPIFFLCLEEFDKESLDYHVLRKYWKLCRIRNVNVKPCGQITGISMGFCFVLTTITHVACILYWDRLSGLMLGYFIGVTVVMDSMLYTALPWVTKLYDMSNTLIEKWGKENAGWIRQGTKRSYFGMMLKATRPIAFKAGNVGVLKEETKRSYFEALLSAFCDVALALKGLIVFNMANKLTISALRLHDKISSYYAPPHIIHWDRKSTAGGKYCAHPQKSIILLPWYLSNLIVFGGIFVSEGNFLTLLITPYKGGVPIVSIVFSFSVGFLGLFALGVNIVFFYNADEYIESLNCLIRYGNEIANTMPKTNKINRSNKLTGMLALWMVIFANFFPFLVVPLQWLEGFDPTKWILKIILGDNFEEVLWPVFRIMLLIIRLGLSIAYLTEIYRTICIMCLIMILEPPLFSLCLQEFNRETLDYPVLAKYLKLCRIRNINVNSCGQITGISMASCFVMTTYVHVACLFYWDKLSGPILGCLVGGTISMDCVLYTVLPWVTKLYDMSSGLISKWRKQNAGMKWRRLKQRHLGMLLKGTRSISFKVGNVGTLKQETELCYFQSILDAFCDLALTLNGTNLL</sequence>
<keyword evidence="1" id="KW-0472">Membrane</keyword>
<evidence type="ECO:0000256" key="1">
    <source>
        <dbReference type="SAM" id="Phobius"/>
    </source>
</evidence>
<feature type="transmembrane region" description="Helical" evidence="1">
    <location>
        <begin position="105"/>
        <end position="125"/>
    </location>
</feature>
<proteinExistence type="predicted"/>
<feature type="transmembrane region" description="Helical" evidence="1">
    <location>
        <begin position="183"/>
        <end position="206"/>
    </location>
</feature>
<keyword evidence="1" id="KW-0812">Transmembrane</keyword>
<accession>A0ABP1RJS5</accession>
<feature type="transmembrane region" description="Helical" evidence="1">
    <location>
        <begin position="463"/>
        <end position="484"/>
    </location>
</feature>
<dbReference type="EMBL" id="CAXLJM020000076">
    <property type="protein sequence ID" value="CAL8129272.1"/>
    <property type="molecule type" value="Genomic_DNA"/>
</dbReference>
<keyword evidence="1" id="KW-1133">Transmembrane helix</keyword>
<protein>
    <submittedName>
        <fullName evidence="2">Uncharacterized protein</fullName>
    </submittedName>
</protein>
<feature type="transmembrane region" description="Helical" evidence="1">
    <location>
        <begin position="367"/>
        <end position="390"/>
    </location>
</feature>
<dbReference type="Proteomes" id="UP001642540">
    <property type="component" value="Unassembled WGS sequence"/>
</dbReference>
<feature type="transmembrane region" description="Helical" evidence="1">
    <location>
        <begin position="402"/>
        <end position="424"/>
    </location>
</feature>
<feature type="transmembrane region" description="Helical" evidence="1">
    <location>
        <begin position="212"/>
        <end position="232"/>
    </location>
</feature>
<reference evidence="2 3" key="1">
    <citation type="submission" date="2024-08" db="EMBL/GenBank/DDBJ databases">
        <authorList>
            <person name="Cucini C."/>
            <person name="Frati F."/>
        </authorList>
    </citation>
    <scope>NUCLEOTIDE SEQUENCE [LARGE SCALE GENOMIC DNA]</scope>
</reference>
<feature type="transmembrane region" description="Helical" evidence="1">
    <location>
        <begin position="60"/>
        <end position="83"/>
    </location>
</feature>
<comment type="caution">
    <text evidence="2">The sequence shown here is derived from an EMBL/GenBank/DDBJ whole genome shotgun (WGS) entry which is preliminary data.</text>
</comment>
<keyword evidence="3" id="KW-1185">Reference proteome</keyword>
<feature type="transmembrane region" description="Helical" evidence="1">
    <location>
        <begin position="613"/>
        <end position="633"/>
    </location>
</feature>
<evidence type="ECO:0000313" key="2">
    <source>
        <dbReference type="EMBL" id="CAL8129272.1"/>
    </source>
</evidence>
<organism evidence="2 3">
    <name type="scientific">Orchesella dallaii</name>
    <dbReference type="NCBI Taxonomy" id="48710"/>
    <lineage>
        <taxon>Eukaryota</taxon>
        <taxon>Metazoa</taxon>
        <taxon>Ecdysozoa</taxon>
        <taxon>Arthropoda</taxon>
        <taxon>Hexapoda</taxon>
        <taxon>Collembola</taxon>
        <taxon>Entomobryomorpha</taxon>
        <taxon>Entomobryoidea</taxon>
        <taxon>Orchesellidae</taxon>
        <taxon>Orchesellinae</taxon>
        <taxon>Orchesella</taxon>
    </lineage>
</organism>